<evidence type="ECO:0000313" key="3">
    <source>
        <dbReference type="Proteomes" id="UP000185511"/>
    </source>
</evidence>
<reference evidence="3" key="1">
    <citation type="submission" date="2016-06" db="EMBL/GenBank/DDBJ databases">
        <title>Complete genome sequence of Actinoalloteichus fjordicus DSM 46855 (=ADI127-17), type strain of the new species Actinoalloteichus fjordicus.</title>
        <authorList>
            <person name="Ruckert C."/>
            <person name="Nouioui I."/>
            <person name="Willmese J."/>
            <person name="van Wezel G."/>
            <person name="Klenk H.-P."/>
            <person name="Kalinowski J."/>
            <person name="Zotchev S.B."/>
        </authorList>
    </citation>
    <scope>NUCLEOTIDE SEQUENCE [LARGE SCALE GENOMIC DNA]</scope>
    <source>
        <strain evidence="3">ADI127-7</strain>
    </source>
</reference>
<gene>
    <name evidence="2" type="ORF">UA74_28530</name>
</gene>
<accession>A0AAC9PV41</accession>
<protein>
    <submittedName>
        <fullName evidence="2">Uncharacterized protein</fullName>
    </submittedName>
</protein>
<name>A0AAC9PV41_9PSEU</name>
<dbReference type="KEGG" id="acad:UA74_28530"/>
<organism evidence="2 3">
    <name type="scientific">Actinoalloteichus fjordicus</name>
    <dbReference type="NCBI Taxonomy" id="1612552"/>
    <lineage>
        <taxon>Bacteria</taxon>
        <taxon>Bacillati</taxon>
        <taxon>Actinomycetota</taxon>
        <taxon>Actinomycetes</taxon>
        <taxon>Pseudonocardiales</taxon>
        <taxon>Pseudonocardiaceae</taxon>
        <taxon>Actinoalloteichus</taxon>
    </lineage>
</organism>
<feature type="compositionally biased region" description="Basic and acidic residues" evidence="1">
    <location>
        <begin position="1"/>
        <end position="12"/>
    </location>
</feature>
<evidence type="ECO:0000256" key="1">
    <source>
        <dbReference type="SAM" id="MobiDB-lite"/>
    </source>
</evidence>
<dbReference type="AlphaFoldDB" id="A0AAC9PV41"/>
<proteinExistence type="predicted"/>
<dbReference type="EMBL" id="CP016076">
    <property type="protein sequence ID" value="APU17705.1"/>
    <property type="molecule type" value="Genomic_DNA"/>
</dbReference>
<sequence length="65" mass="6919">MTSSEKQQKVDIEEFEAEFPPVQEDAAGEAGAATETEERPGRVPPRKPTPGGGIQDPVSEPGKLN</sequence>
<evidence type="ECO:0000313" key="2">
    <source>
        <dbReference type="EMBL" id="APU17705.1"/>
    </source>
</evidence>
<keyword evidence="3" id="KW-1185">Reference proteome</keyword>
<dbReference type="Proteomes" id="UP000185511">
    <property type="component" value="Chromosome"/>
</dbReference>
<dbReference type="RefSeq" id="WP_075742970.1">
    <property type="nucleotide sequence ID" value="NZ_CP016076.1"/>
</dbReference>
<feature type="compositionally biased region" description="Low complexity" evidence="1">
    <location>
        <begin position="24"/>
        <end position="34"/>
    </location>
</feature>
<feature type="region of interest" description="Disordered" evidence="1">
    <location>
        <begin position="1"/>
        <end position="65"/>
    </location>
</feature>